<name>A0A5A7QU04_STRAF</name>
<evidence type="ECO:0000313" key="2">
    <source>
        <dbReference type="Proteomes" id="UP000325081"/>
    </source>
</evidence>
<keyword evidence="2" id="KW-1185">Reference proteome</keyword>
<evidence type="ECO:0000313" key="1">
    <source>
        <dbReference type="EMBL" id="GER48795.1"/>
    </source>
</evidence>
<dbReference type="EMBL" id="BKCP01008293">
    <property type="protein sequence ID" value="GER48795.1"/>
    <property type="molecule type" value="Genomic_DNA"/>
</dbReference>
<proteinExistence type="predicted"/>
<dbReference type="AlphaFoldDB" id="A0A5A7QU04"/>
<sequence>MSPGVRDGAFRPTGAFQPFSRALAGVVCGWGLVWASRVLRVVPRLVGEWIGCVPIFGLSWRCRRRLSSCVVLCWGSGRLLRGLDTLPSNIKQMGKFSCTKAEGKEKT</sequence>
<dbReference type="Proteomes" id="UP000325081">
    <property type="component" value="Unassembled WGS sequence"/>
</dbReference>
<gene>
    <name evidence="1" type="ORF">STAS_25987</name>
</gene>
<accession>A0A5A7QU04</accession>
<organism evidence="1 2">
    <name type="scientific">Striga asiatica</name>
    <name type="common">Asiatic witchweed</name>
    <name type="synonym">Buchnera asiatica</name>
    <dbReference type="NCBI Taxonomy" id="4170"/>
    <lineage>
        <taxon>Eukaryota</taxon>
        <taxon>Viridiplantae</taxon>
        <taxon>Streptophyta</taxon>
        <taxon>Embryophyta</taxon>
        <taxon>Tracheophyta</taxon>
        <taxon>Spermatophyta</taxon>
        <taxon>Magnoliopsida</taxon>
        <taxon>eudicotyledons</taxon>
        <taxon>Gunneridae</taxon>
        <taxon>Pentapetalae</taxon>
        <taxon>asterids</taxon>
        <taxon>lamiids</taxon>
        <taxon>Lamiales</taxon>
        <taxon>Orobanchaceae</taxon>
        <taxon>Buchnereae</taxon>
        <taxon>Striga</taxon>
    </lineage>
</organism>
<comment type="caution">
    <text evidence="1">The sequence shown here is derived from an EMBL/GenBank/DDBJ whole genome shotgun (WGS) entry which is preliminary data.</text>
</comment>
<reference evidence="2" key="1">
    <citation type="journal article" date="2019" name="Curr. Biol.">
        <title>Genome Sequence of Striga asiatica Provides Insight into the Evolution of Plant Parasitism.</title>
        <authorList>
            <person name="Yoshida S."/>
            <person name="Kim S."/>
            <person name="Wafula E.K."/>
            <person name="Tanskanen J."/>
            <person name="Kim Y.M."/>
            <person name="Honaas L."/>
            <person name="Yang Z."/>
            <person name="Spallek T."/>
            <person name="Conn C.E."/>
            <person name="Ichihashi Y."/>
            <person name="Cheong K."/>
            <person name="Cui S."/>
            <person name="Der J.P."/>
            <person name="Gundlach H."/>
            <person name="Jiao Y."/>
            <person name="Hori C."/>
            <person name="Ishida J.K."/>
            <person name="Kasahara H."/>
            <person name="Kiba T."/>
            <person name="Kim M.S."/>
            <person name="Koo N."/>
            <person name="Laohavisit A."/>
            <person name="Lee Y.H."/>
            <person name="Lumba S."/>
            <person name="McCourt P."/>
            <person name="Mortimer J.C."/>
            <person name="Mutuku J.M."/>
            <person name="Nomura T."/>
            <person name="Sasaki-Sekimoto Y."/>
            <person name="Seto Y."/>
            <person name="Wang Y."/>
            <person name="Wakatake T."/>
            <person name="Sakakibara H."/>
            <person name="Demura T."/>
            <person name="Yamaguchi S."/>
            <person name="Yoneyama K."/>
            <person name="Manabe R.I."/>
            <person name="Nelson D.C."/>
            <person name="Schulman A.H."/>
            <person name="Timko M.P."/>
            <person name="dePamphilis C.W."/>
            <person name="Choi D."/>
            <person name="Shirasu K."/>
        </authorList>
    </citation>
    <scope>NUCLEOTIDE SEQUENCE [LARGE SCALE GENOMIC DNA]</scope>
    <source>
        <strain evidence="2">cv. UVA1</strain>
    </source>
</reference>
<protein>
    <submittedName>
        <fullName evidence="1">Urease</fullName>
    </submittedName>
</protein>